<organism evidence="1">
    <name type="scientific">Flavobacterium columnare</name>
    <dbReference type="NCBI Taxonomy" id="996"/>
    <lineage>
        <taxon>Bacteria</taxon>
        <taxon>Pseudomonadati</taxon>
        <taxon>Bacteroidota</taxon>
        <taxon>Flavobacteriia</taxon>
        <taxon>Flavobacteriales</taxon>
        <taxon>Flavobacteriaceae</taxon>
        <taxon>Flavobacterium</taxon>
    </lineage>
</organism>
<sequence length="114" mass="13586">MQALIDYIIYDIKQKHINDPAIGYLYNILEIVLLSNRYETEKYINGINDKSTYWIISNQFGYISGQWQDVEFVKSIKRKTEEFKGMVEESYYERFINNVNEAINALEEDVKNQI</sequence>
<comment type="caution">
    <text evidence="1">The sequence shown here is derived from an EMBL/GenBank/DDBJ whole genome shotgun (WGS) entry which is preliminary data.</text>
</comment>
<accession>A0AA94F619</accession>
<name>A0AA94F619_9FLAO</name>
<dbReference type="EMBL" id="RWGX01000003">
    <property type="protein sequence ID" value="RVU89015.1"/>
    <property type="molecule type" value="Genomic_DNA"/>
</dbReference>
<gene>
    <name evidence="1" type="ORF">EJB19_02430</name>
</gene>
<evidence type="ECO:0000313" key="1">
    <source>
        <dbReference type="EMBL" id="RVU89015.1"/>
    </source>
</evidence>
<dbReference type="RefSeq" id="WP_088467023.1">
    <property type="nucleotide sequence ID" value="NZ_MTDB01000092.1"/>
</dbReference>
<dbReference type="AlphaFoldDB" id="A0AA94F619"/>
<proteinExistence type="predicted"/>
<protein>
    <submittedName>
        <fullName evidence="1">Uncharacterized protein</fullName>
    </submittedName>
</protein>
<reference evidence="1" key="1">
    <citation type="submission" date="2018-12" db="EMBL/GenBank/DDBJ databases">
        <title>Draft genome sequence of Flaovobacterium columnare BGFS27 isolated from channel catfish in Alabama.</title>
        <authorList>
            <person name="Cai W."/>
            <person name="Arias C."/>
        </authorList>
    </citation>
    <scope>NUCLEOTIDE SEQUENCE [LARGE SCALE GENOMIC DNA]</scope>
    <source>
        <strain evidence="1">BGFS27</strain>
    </source>
</reference>